<comment type="caution">
    <text evidence="1">The sequence shown here is derived from an EMBL/GenBank/DDBJ whole genome shotgun (WGS) entry which is preliminary data.</text>
</comment>
<evidence type="ECO:0000313" key="1">
    <source>
        <dbReference type="EMBL" id="KER04319.1"/>
    </source>
</evidence>
<dbReference type="EMBL" id="JGVH01000009">
    <property type="protein sequence ID" value="KER04319.1"/>
    <property type="molecule type" value="Genomic_DNA"/>
</dbReference>
<name>A0A081S066_PHOTE</name>
<sequence length="30" mass="3611">MNDNMNKQVEITYKKPNNLLENFIIMIQLT</sequence>
<dbReference type="Proteomes" id="UP000028002">
    <property type="component" value="Unassembled WGS sequence"/>
</dbReference>
<protein>
    <submittedName>
        <fullName evidence="1">Uncharacterized protein</fullName>
    </submittedName>
</protein>
<dbReference type="AlphaFoldDB" id="A0A081S066"/>
<proteinExistence type="predicted"/>
<organism evidence="1 2">
    <name type="scientific">Photorhabdus temperata subsp. temperata Meg1</name>
    <dbReference type="NCBI Taxonomy" id="1393735"/>
    <lineage>
        <taxon>Bacteria</taxon>
        <taxon>Pseudomonadati</taxon>
        <taxon>Pseudomonadota</taxon>
        <taxon>Gammaproteobacteria</taxon>
        <taxon>Enterobacterales</taxon>
        <taxon>Morganellaceae</taxon>
        <taxon>Photorhabdus</taxon>
    </lineage>
</organism>
<accession>A0A081S066</accession>
<evidence type="ECO:0000313" key="2">
    <source>
        <dbReference type="Proteomes" id="UP000028002"/>
    </source>
</evidence>
<reference evidence="1 2" key="1">
    <citation type="submission" date="2014-03" db="EMBL/GenBank/DDBJ databases">
        <title>Draft Genome of Photorhabdus temperata Meg1.</title>
        <authorList>
            <person name="Hurst S.G.IV."/>
            <person name="Morris K."/>
            <person name="Thomas K."/>
            <person name="Tisa L.S."/>
        </authorList>
    </citation>
    <scope>NUCLEOTIDE SEQUENCE [LARGE SCALE GENOMIC DNA]</scope>
    <source>
        <strain evidence="1 2">Meg1</strain>
    </source>
</reference>
<gene>
    <name evidence="1" type="ORF">MEG1DRAFT_00863</name>
</gene>